<dbReference type="AlphaFoldDB" id="E5A260"/>
<name>E5A260_LEPMJ</name>
<dbReference type="Proteomes" id="UP000002668">
    <property type="component" value="Genome"/>
</dbReference>
<gene>
    <name evidence="2" type="ORF">LEMA_P093460.1</name>
</gene>
<evidence type="ECO:0000256" key="1">
    <source>
        <dbReference type="SAM" id="MobiDB-lite"/>
    </source>
</evidence>
<sequence length="774" mass="83951">MPSPLSDNNADGQPTGSTPVPESRVPRSGSSNLLTAVDAMDPPRTENVSSPSRIASPTVISSSPFTGGTVDSHPSENVTPPSHSVPLTVNWSLPRRSHSSTQLPIPRSTRHDVNIGSARSSPHAQDVVALPVMTPRIFTDDNNVSSPSNRDKALPSPPMAQAVDPNSPPKSGRTLVDSDFETPSKSNWPILSPDEDVSGDALEQSRDDINHTNAGTRISWQSQQQQQQQTNRSASVGVAPRESSNPFVYRNPESAIAVAEESGSPTGEIVLRRRQSQQAARSRILSSRNPYAGSLATIESELARRRILAAITIPNRNSSLPSNLRAVGGSESPEVVLACGTILRFLSRRAPGIGPTLKIYPDAESVLRGPSDQFAELLQSPCRSSVDGRSVVSTPVQPIRGMRTTRRSFTPTASPTASNGPWGYRRIDTSASKAQSSVTGEVGININGAEQQEHEAQSKTNPSRISDEHVSSRNAIVQPSMSTSSSGTESQTVKSYDATRGYSPSKPMATTDVRSTQSDEKSRRLSHLSDIQELEQRMPSVGVIDAPLIHIVEESTENKIKGKRSFRGIILGRETKHPERRRSNIQHKRSWYGNTKSKLVKRISSTVLSKLHSSQSQTPHPEAKSMLKRESRSMVSPTAVNRQAALSSLEALSSYVPGNATTATDHDAIKALVKLTDHVKEMPTGTADQFTIEALLQSIECCRKAEESAEKARDYAHDAKVHAERGQMEVNNIFTRGTSVWDGETQSLIQEYIRSSGIDRLAAEREARDALEGI</sequence>
<reference evidence="3" key="1">
    <citation type="journal article" date="2011" name="Nat. Commun.">
        <title>Effector diversification within compartments of the Leptosphaeria maculans genome affected by Repeat-Induced Point mutations.</title>
        <authorList>
            <person name="Rouxel T."/>
            <person name="Grandaubert J."/>
            <person name="Hane J.K."/>
            <person name="Hoede C."/>
            <person name="van de Wouw A.P."/>
            <person name="Couloux A."/>
            <person name="Dominguez V."/>
            <person name="Anthouard V."/>
            <person name="Bally P."/>
            <person name="Bourras S."/>
            <person name="Cozijnsen A.J."/>
            <person name="Ciuffetti L.M."/>
            <person name="Degrave A."/>
            <person name="Dilmaghani A."/>
            <person name="Duret L."/>
            <person name="Fudal I."/>
            <person name="Goodwin S.B."/>
            <person name="Gout L."/>
            <person name="Glaser N."/>
            <person name="Linglin J."/>
            <person name="Kema G.H.J."/>
            <person name="Lapalu N."/>
            <person name="Lawrence C.B."/>
            <person name="May K."/>
            <person name="Meyer M."/>
            <person name="Ollivier B."/>
            <person name="Poulain J."/>
            <person name="Schoch C.L."/>
            <person name="Simon A."/>
            <person name="Spatafora J.W."/>
            <person name="Stachowiak A."/>
            <person name="Turgeon B.G."/>
            <person name="Tyler B.M."/>
            <person name="Vincent D."/>
            <person name="Weissenbach J."/>
            <person name="Amselem J."/>
            <person name="Quesneville H."/>
            <person name="Oliver R.P."/>
            <person name="Wincker P."/>
            <person name="Balesdent M.-H."/>
            <person name="Howlett B.J."/>
        </authorList>
    </citation>
    <scope>NUCLEOTIDE SEQUENCE [LARGE SCALE GENOMIC DNA]</scope>
    <source>
        <strain evidence="3">JN3 / isolate v23.1.3 / race Av1-4-5-6-7-8</strain>
    </source>
</reference>
<feature type="compositionally biased region" description="Polar residues" evidence="1">
    <location>
        <begin position="46"/>
        <end position="66"/>
    </location>
</feature>
<dbReference type="HOGENOM" id="CLU_361328_0_0_1"/>
<feature type="compositionally biased region" description="Polar residues" evidence="1">
    <location>
        <begin position="407"/>
        <end position="419"/>
    </location>
</feature>
<feature type="compositionally biased region" description="Basic and acidic residues" evidence="1">
    <location>
        <begin position="621"/>
        <end position="632"/>
    </location>
</feature>
<feature type="region of interest" description="Disordered" evidence="1">
    <location>
        <begin position="609"/>
        <end position="634"/>
    </location>
</feature>
<dbReference type="OrthoDB" id="5407305at2759"/>
<feature type="region of interest" description="Disordered" evidence="1">
    <location>
        <begin position="404"/>
        <end position="426"/>
    </location>
</feature>
<organism evidence="3">
    <name type="scientific">Leptosphaeria maculans (strain JN3 / isolate v23.1.3 / race Av1-4-5-6-7-8)</name>
    <name type="common">Blackleg fungus</name>
    <name type="synonym">Phoma lingam</name>
    <dbReference type="NCBI Taxonomy" id="985895"/>
    <lineage>
        <taxon>Eukaryota</taxon>
        <taxon>Fungi</taxon>
        <taxon>Dikarya</taxon>
        <taxon>Ascomycota</taxon>
        <taxon>Pezizomycotina</taxon>
        <taxon>Dothideomycetes</taxon>
        <taxon>Pleosporomycetidae</taxon>
        <taxon>Pleosporales</taxon>
        <taxon>Pleosporineae</taxon>
        <taxon>Leptosphaeriaceae</taxon>
        <taxon>Plenodomus</taxon>
        <taxon>Plenodomus lingam/Leptosphaeria maculans species complex</taxon>
    </lineage>
</organism>
<feature type="compositionally biased region" description="Polar residues" evidence="1">
    <location>
        <begin position="75"/>
        <end position="91"/>
    </location>
</feature>
<dbReference type="VEuPathDB" id="FungiDB:LEMA_P093460.1"/>
<protein>
    <submittedName>
        <fullName evidence="2">Predicted protein</fullName>
    </submittedName>
</protein>
<keyword evidence="3" id="KW-1185">Reference proteome</keyword>
<evidence type="ECO:0000313" key="2">
    <source>
        <dbReference type="EMBL" id="CBX97937.1"/>
    </source>
</evidence>
<dbReference type="InParanoid" id="E5A260"/>
<evidence type="ECO:0000313" key="3">
    <source>
        <dbReference type="Proteomes" id="UP000002668"/>
    </source>
</evidence>
<dbReference type="EMBL" id="FP929132">
    <property type="protein sequence ID" value="CBX97937.1"/>
    <property type="molecule type" value="Genomic_DNA"/>
</dbReference>
<feature type="compositionally biased region" description="Low complexity" evidence="1">
    <location>
        <begin position="480"/>
        <end position="492"/>
    </location>
</feature>
<feature type="region of interest" description="Disordered" evidence="1">
    <location>
        <begin position="449"/>
        <end position="525"/>
    </location>
</feature>
<dbReference type="eggNOG" id="ENOG502T65F">
    <property type="taxonomic scope" value="Eukaryota"/>
</dbReference>
<feature type="compositionally biased region" description="Polar residues" evidence="1">
    <location>
        <begin position="609"/>
        <end position="619"/>
    </location>
</feature>
<feature type="region of interest" description="Disordered" evidence="1">
    <location>
        <begin position="1"/>
        <end position="200"/>
    </location>
</feature>
<feature type="compositionally biased region" description="Polar residues" evidence="1">
    <location>
        <begin position="1"/>
        <end position="20"/>
    </location>
</feature>
<feature type="region of interest" description="Disordered" evidence="1">
    <location>
        <begin position="218"/>
        <end position="248"/>
    </location>
</feature>
<proteinExistence type="predicted"/>
<accession>E5A260</accession>